<dbReference type="AlphaFoldDB" id="A0A8H7BDX1"/>
<dbReference type="Proteomes" id="UP000605846">
    <property type="component" value="Unassembled WGS sequence"/>
</dbReference>
<proteinExistence type="predicted"/>
<comment type="caution">
    <text evidence="1">The sequence shown here is derived from an EMBL/GenBank/DDBJ whole genome shotgun (WGS) entry which is preliminary data.</text>
</comment>
<keyword evidence="2" id="KW-1185">Reference proteome</keyword>
<reference evidence="1" key="1">
    <citation type="submission" date="2020-01" db="EMBL/GenBank/DDBJ databases">
        <title>Genome Sequencing of Three Apophysomyces-Like Fungal Strains Confirms a Novel Fungal Genus in the Mucoromycota with divergent Burkholderia-like Endosymbiotic Bacteria.</title>
        <authorList>
            <person name="Stajich J.E."/>
            <person name="Macias A.M."/>
            <person name="Carter-House D."/>
            <person name="Lovett B."/>
            <person name="Kasson L.R."/>
            <person name="Berry K."/>
            <person name="Grigoriev I."/>
            <person name="Chang Y."/>
            <person name="Spatafora J."/>
            <person name="Kasson M.T."/>
        </authorList>
    </citation>
    <scope>NUCLEOTIDE SEQUENCE</scope>
    <source>
        <strain evidence="1">NRRL A-21654</strain>
    </source>
</reference>
<accession>A0A8H7BDX1</accession>
<evidence type="ECO:0000313" key="1">
    <source>
        <dbReference type="EMBL" id="KAF7720438.1"/>
    </source>
</evidence>
<evidence type="ECO:0000313" key="2">
    <source>
        <dbReference type="Proteomes" id="UP000605846"/>
    </source>
</evidence>
<gene>
    <name evidence="1" type="ORF">EC973_008780</name>
</gene>
<dbReference type="OrthoDB" id="2219666at2759"/>
<protein>
    <submittedName>
        <fullName evidence="1">Uncharacterized protein</fullName>
    </submittedName>
</protein>
<feature type="non-terminal residue" evidence="1">
    <location>
        <position position="1"/>
    </location>
</feature>
<dbReference type="EMBL" id="JABAYA010000791">
    <property type="protein sequence ID" value="KAF7720438.1"/>
    <property type="molecule type" value="Genomic_DNA"/>
</dbReference>
<organism evidence="1 2">
    <name type="scientific">Apophysomyces ossiformis</name>
    <dbReference type="NCBI Taxonomy" id="679940"/>
    <lineage>
        <taxon>Eukaryota</taxon>
        <taxon>Fungi</taxon>
        <taxon>Fungi incertae sedis</taxon>
        <taxon>Mucoromycota</taxon>
        <taxon>Mucoromycotina</taxon>
        <taxon>Mucoromycetes</taxon>
        <taxon>Mucorales</taxon>
        <taxon>Mucorineae</taxon>
        <taxon>Mucoraceae</taxon>
        <taxon>Apophysomyces</taxon>
    </lineage>
</organism>
<sequence>VRTKFHRASTYLRCRSFNEFTNDIVSRPFTIFTLADSDIGYGIAQYRIGSQLFQSVAHAIFTGVQTLAKTRVQSLASKLPADSTMARHFNAIEAL</sequence>
<name>A0A8H7BDX1_9FUNG</name>